<accession>A0A022Q7L5</accession>
<evidence type="ECO:0000313" key="3">
    <source>
        <dbReference type="EMBL" id="EYU22495.1"/>
    </source>
</evidence>
<gene>
    <name evidence="3" type="ORF">MIMGU_mgv1a025578mg</name>
</gene>
<feature type="region of interest" description="Disordered" evidence="1">
    <location>
        <begin position="113"/>
        <end position="140"/>
    </location>
</feature>
<feature type="compositionally biased region" description="Polar residues" evidence="1">
    <location>
        <begin position="12"/>
        <end position="21"/>
    </location>
</feature>
<sequence length="140" mass="15377">MSQPIEVYPNPVTKQPTNSPHTSGSFGPVFIVLAVIFVISAVACVLGRLCSRRRHRAKEAHHHHHQKAAKQSHGGGGGLGPKEWESRQNPNLNMRDHGDVELGFDKKFKFPSAARVAGNGRPPHHNGGRMPEVRFADNVK</sequence>
<dbReference type="Proteomes" id="UP000030748">
    <property type="component" value="Unassembled WGS sequence"/>
</dbReference>
<dbReference type="KEGG" id="egt:105974646"/>
<dbReference type="OrthoDB" id="1906668at2759"/>
<feature type="region of interest" description="Disordered" evidence="1">
    <location>
        <begin position="55"/>
        <end position="98"/>
    </location>
</feature>
<feature type="compositionally biased region" description="Basic residues" evidence="1">
    <location>
        <begin position="55"/>
        <end position="70"/>
    </location>
</feature>
<protein>
    <recommendedName>
        <fullName evidence="5">Transmembrane protein</fullName>
    </recommendedName>
</protein>
<feature type="compositionally biased region" description="Basic and acidic residues" evidence="1">
    <location>
        <begin position="131"/>
        <end position="140"/>
    </location>
</feature>
<feature type="transmembrane region" description="Helical" evidence="2">
    <location>
        <begin position="26"/>
        <end position="49"/>
    </location>
</feature>
<keyword evidence="4" id="KW-1185">Reference proteome</keyword>
<dbReference type="PANTHER" id="PTHR33429">
    <property type="entry name" value="OS02G0708000 PROTEIN-RELATED"/>
    <property type="match status" value="1"/>
</dbReference>
<name>A0A022Q7L5_ERYGU</name>
<keyword evidence="2" id="KW-0812">Transmembrane</keyword>
<keyword evidence="2" id="KW-0472">Membrane</keyword>
<reference evidence="3 4" key="1">
    <citation type="journal article" date="2013" name="Proc. Natl. Acad. Sci. U.S.A.">
        <title>Fine-scale variation in meiotic recombination in Mimulus inferred from population shotgun sequencing.</title>
        <authorList>
            <person name="Hellsten U."/>
            <person name="Wright K.M."/>
            <person name="Jenkins J."/>
            <person name="Shu S."/>
            <person name="Yuan Y."/>
            <person name="Wessler S.R."/>
            <person name="Schmutz J."/>
            <person name="Willis J.H."/>
            <person name="Rokhsar D.S."/>
        </authorList>
    </citation>
    <scope>NUCLEOTIDE SEQUENCE [LARGE SCALE GENOMIC DNA]</scope>
    <source>
        <strain evidence="4">cv. DUN x IM62</strain>
    </source>
</reference>
<dbReference type="EMBL" id="KI632201">
    <property type="protein sequence ID" value="EYU22495.1"/>
    <property type="molecule type" value="Genomic_DNA"/>
</dbReference>
<dbReference type="PhylomeDB" id="A0A022Q7L5"/>
<feature type="region of interest" description="Disordered" evidence="1">
    <location>
        <begin position="1"/>
        <end position="21"/>
    </location>
</feature>
<evidence type="ECO:0000256" key="1">
    <source>
        <dbReference type="SAM" id="MobiDB-lite"/>
    </source>
</evidence>
<keyword evidence="2" id="KW-1133">Transmembrane helix</keyword>
<evidence type="ECO:0008006" key="5">
    <source>
        <dbReference type="Google" id="ProtNLM"/>
    </source>
</evidence>
<proteinExistence type="predicted"/>
<organism evidence="3 4">
    <name type="scientific">Erythranthe guttata</name>
    <name type="common">Yellow monkey flower</name>
    <name type="synonym">Mimulus guttatus</name>
    <dbReference type="NCBI Taxonomy" id="4155"/>
    <lineage>
        <taxon>Eukaryota</taxon>
        <taxon>Viridiplantae</taxon>
        <taxon>Streptophyta</taxon>
        <taxon>Embryophyta</taxon>
        <taxon>Tracheophyta</taxon>
        <taxon>Spermatophyta</taxon>
        <taxon>Magnoliopsida</taxon>
        <taxon>eudicotyledons</taxon>
        <taxon>Gunneridae</taxon>
        <taxon>Pentapetalae</taxon>
        <taxon>asterids</taxon>
        <taxon>lamiids</taxon>
        <taxon>Lamiales</taxon>
        <taxon>Phrymaceae</taxon>
        <taxon>Erythranthe</taxon>
    </lineage>
</organism>
<dbReference type="PANTHER" id="PTHR33429:SF7">
    <property type="entry name" value="OS02G0708000 PROTEIN"/>
    <property type="match status" value="1"/>
</dbReference>
<dbReference type="AlphaFoldDB" id="A0A022Q7L5"/>
<evidence type="ECO:0000313" key="4">
    <source>
        <dbReference type="Proteomes" id="UP000030748"/>
    </source>
</evidence>
<dbReference type="eggNOG" id="ENOG502S78J">
    <property type="taxonomic scope" value="Eukaryota"/>
</dbReference>
<dbReference type="OMA" id="RVENHQR"/>
<evidence type="ECO:0000256" key="2">
    <source>
        <dbReference type="SAM" id="Phobius"/>
    </source>
</evidence>